<dbReference type="RefSeq" id="WP_116303889.1">
    <property type="nucleotide sequence ID" value="NZ_NFZV01000032.1"/>
</dbReference>
<evidence type="ECO:0000313" key="2">
    <source>
        <dbReference type="EMBL" id="RFA32276.1"/>
    </source>
</evidence>
<organism evidence="2 3">
    <name type="scientific">Alkalilimnicola ehrlichii</name>
    <dbReference type="NCBI Taxonomy" id="351052"/>
    <lineage>
        <taxon>Bacteria</taxon>
        <taxon>Pseudomonadati</taxon>
        <taxon>Pseudomonadota</taxon>
        <taxon>Gammaproteobacteria</taxon>
        <taxon>Chromatiales</taxon>
        <taxon>Ectothiorhodospiraceae</taxon>
        <taxon>Alkalilimnicola</taxon>
    </lineage>
</organism>
<dbReference type="InterPro" id="IPR029068">
    <property type="entry name" value="Glyas_Bleomycin-R_OHBP_Dase"/>
</dbReference>
<dbReference type="EMBL" id="NFZW01000032">
    <property type="protein sequence ID" value="RFA32276.1"/>
    <property type="molecule type" value="Genomic_DNA"/>
</dbReference>
<dbReference type="SUPFAM" id="SSF54593">
    <property type="entry name" value="Glyoxalase/Bleomycin resistance protein/Dihydroxybiphenyl dioxygenase"/>
    <property type="match status" value="2"/>
</dbReference>
<evidence type="ECO:0000313" key="3">
    <source>
        <dbReference type="Proteomes" id="UP000256763"/>
    </source>
</evidence>
<dbReference type="PANTHER" id="PTHR33990">
    <property type="entry name" value="PROTEIN YJDN-RELATED"/>
    <property type="match status" value="1"/>
</dbReference>
<dbReference type="Pfam" id="PF06983">
    <property type="entry name" value="3-dmu-9_3-mt"/>
    <property type="match status" value="2"/>
</dbReference>
<gene>
    <name evidence="2" type="ORF">CAL65_20125</name>
</gene>
<dbReference type="Gene3D" id="3.30.720.110">
    <property type="match status" value="1"/>
</dbReference>
<reference evidence="3" key="1">
    <citation type="submission" date="2017-05" db="EMBL/GenBank/DDBJ databases">
        <authorList>
            <person name="Sharma S."/>
            <person name="Sidhu C."/>
            <person name="Pinnaka A.K."/>
        </authorList>
    </citation>
    <scope>NUCLEOTIDE SEQUENCE [LARGE SCALE GENOMIC DNA]</scope>
    <source>
        <strain evidence="3">AK93</strain>
    </source>
</reference>
<dbReference type="Gene3D" id="3.10.180.10">
    <property type="entry name" value="2,3-Dihydroxybiphenyl 1,2-Dioxygenase, domain 1"/>
    <property type="match status" value="1"/>
</dbReference>
<feature type="domain" description="PhnB-like" evidence="1">
    <location>
        <begin position="3"/>
        <end position="130"/>
    </location>
</feature>
<accession>A0A3E0WJY2</accession>
<keyword evidence="3" id="KW-1185">Reference proteome</keyword>
<dbReference type="AlphaFoldDB" id="A0A3E0WJY2"/>
<dbReference type="Gene3D" id="3.30.720.100">
    <property type="match status" value="1"/>
</dbReference>
<dbReference type="OrthoDB" id="5293819at2"/>
<dbReference type="CDD" id="cd06588">
    <property type="entry name" value="PhnB_like"/>
    <property type="match status" value="2"/>
</dbReference>
<proteinExistence type="predicted"/>
<dbReference type="Proteomes" id="UP000256763">
    <property type="component" value="Unassembled WGS sequence"/>
</dbReference>
<comment type="caution">
    <text evidence="2">The sequence shown here is derived from an EMBL/GenBank/DDBJ whole genome shotgun (WGS) entry which is preliminary data.</text>
</comment>
<evidence type="ECO:0000259" key="1">
    <source>
        <dbReference type="Pfam" id="PF06983"/>
    </source>
</evidence>
<protein>
    <recommendedName>
        <fullName evidence="1">PhnB-like domain-containing protein</fullName>
    </recommendedName>
</protein>
<name>A0A3E0WJY2_9GAMM</name>
<dbReference type="InterPro" id="IPR028973">
    <property type="entry name" value="PhnB-like"/>
</dbReference>
<feature type="domain" description="PhnB-like" evidence="1">
    <location>
        <begin position="138"/>
        <end position="259"/>
    </location>
</feature>
<sequence length="300" mass="33958">MQRFSINLWFDRQAEEAANFYTSLFDNARITAIDRYRKAGQEIHGQQPGQVMTVAFELEDQAFVGLNGGPLFTFSPSISFMVNCTSIEEVDTLWKKLAVQGTPLMPLDSYPFSERYGWIQDRYGVSWQLIYGPEKAPQKIMPTLMFVGDNYGEVDAAMAFYTDVFPHSQTDAVFRYGPGQEPDKADAVAYADFVLDGHRFAAMESAQPHDFGFSEAISIIVHCQNQEEVDRYWSRLSADPAAERCGWLKDRFGISWQIIPTALYDLLRDSDPAKGESVMSALLQMKKLDIAALKRAYDDT</sequence>